<accession>A0A177BB25</accession>
<evidence type="ECO:0000256" key="2">
    <source>
        <dbReference type="ARBA" id="ARBA00022703"/>
    </source>
</evidence>
<comment type="caution">
    <text evidence="5">The sequence shown here is derived from an EMBL/GenBank/DDBJ whole genome shotgun (WGS) entry which is preliminary data.</text>
</comment>
<reference evidence="5 6" key="1">
    <citation type="submission" date="2016-04" db="EMBL/GenBank/DDBJ databases">
        <title>The genome of Intoshia linei affirms orthonectids as highly simplified spiralians.</title>
        <authorList>
            <person name="Mikhailov K.V."/>
            <person name="Slusarev G.S."/>
            <person name="Nikitin M.A."/>
            <person name="Logacheva M.D."/>
            <person name="Penin A."/>
            <person name="Aleoshin V."/>
            <person name="Panchin Y.V."/>
        </authorList>
    </citation>
    <scope>NUCLEOTIDE SEQUENCE [LARGE SCALE GENOMIC DNA]</scope>
    <source>
        <strain evidence="5">Intl2013</strain>
        <tissue evidence="5">Whole animal</tissue>
    </source>
</reference>
<dbReference type="CDD" id="cd01671">
    <property type="entry name" value="CARD"/>
    <property type="match status" value="1"/>
</dbReference>
<dbReference type="InterPro" id="IPR011029">
    <property type="entry name" value="DEATH-like_dom_sf"/>
</dbReference>
<evidence type="ECO:0000256" key="3">
    <source>
        <dbReference type="SAM" id="Coils"/>
    </source>
</evidence>
<dbReference type="InterPro" id="IPR046371">
    <property type="entry name" value="Bcl-2_BH1-3"/>
</dbReference>
<dbReference type="InterPro" id="IPR037939">
    <property type="entry name" value="CRADD"/>
</dbReference>
<sequence>MENPFLRIKANYRLLIECLEITVIKDILYQENVLNFYELDRLNSAKNRMENAETNRIFLDILMKKGKKAYDKFIKALYEAEYNYVAEILTETDMVSVKQEWGMDNIDKTSCYQYKINHIERQLENQMNEINKLTARLSSTESQSMYLKMQMSAINESIEKLGIKNESVRQYCIECSVCAQSVGSGNAEIMGMDREISNIESISRRIGQKIVSRVATMDGTIDAKDLEADDNEQTRVYEKSMKLSVNMFCQLYEPYFVQILSDTEIESASHGFEFLANTIDMVFQDGTPNWSRVCSIYAFGGWMTQKYDNPELSKYVGDFIGFYIHHKIGRWIKDTGGWPNFLTYSEKIPKIKTGLLTKKLIKVKSTISNTTHYYLPISYNVFTIDISKSMD</sequence>
<dbReference type="GO" id="GO:0042981">
    <property type="term" value="P:regulation of apoptotic process"/>
    <property type="evidence" value="ECO:0007669"/>
    <property type="project" value="InterPro"/>
</dbReference>
<evidence type="ECO:0000313" key="6">
    <source>
        <dbReference type="Proteomes" id="UP000078046"/>
    </source>
</evidence>
<dbReference type="PROSITE" id="PS50209">
    <property type="entry name" value="CARD"/>
    <property type="match status" value="1"/>
</dbReference>
<dbReference type="EMBL" id="LWCA01000116">
    <property type="protein sequence ID" value="OAF70731.1"/>
    <property type="molecule type" value="Genomic_DNA"/>
</dbReference>
<dbReference type="PROSITE" id="PS50062">
    <property type="entry name" value="BCL2_FAMILY"/>
    <property type="match status" value="1"/>
</dbReference>
<dbReference type="GO" id="GO:0070513">
    <property type="term" value="F:death domain binding"/>
    <property type="evidence" value="ECO:0007669"/>
    <property type="project" value="InterPro"/>
</dbReference>
<keyword evidence="2" id="KW-0053">Apoptosis</keyword>
<dbReference type="Gene3D" id="1.10.533.10">
    <property type="entry name" value="Death Domain, Fas"/>
    <property type="match status" value="1"/>
</dbReference>
<dbReference type="PANTHER" id="PTHR15034">
    <property type="entry name" value="DEATH DOMAIN-CONTAINING PROTEIN CRADD"/>
    <property type="match status" value="1"/>
</dbReference>
<comment type="similarity">
    <text evidence="1">Belongs to the Bcl-2 family.</text>
</comment>
<dbReference type="Pfam" id="PF00619">
    <property type="entry name" value="CARD"/>
    <property type="match status" value="1"/>
</dbReference>
<keyword evidence="3" id="KW-0175">Coiled coil</keyword>
<protein>
    <submittedName>
        <fullName evidence="5">Bcl-2-related protein A1</fullName>
    </submittedName>
</protein>
<dbReference type="OrthoDB" id="10004338at2759"/>
<dbReference type="SUPFAM" id="SSF56854">
    <property type="entry name" value="Bcl-2 inhibitors of programmed cell death"/>
    <property type="match status" value="1"/>
</dbReference>
<gene>
    <name evidence="5" type="ORF">A3Q56_01386</name>
</gene>
<name>A0A177BB25_9BILA</name>
<dbReference type="PANTHER" id="PTHR15034:SF5">
    <property type="entry name" value="DEATH DOMAIN-CONTAINING PROTEIN CRADD"/>
    <property type="match status" value="1"/>
</dbReference>
<evidence type="ECO:0000313" key="5">
    <source>
        <dbReference type="EMBL" id="OAF70731.1"/>
    </source>
</evidence>
<dbReference type="Pfam" id="PF00452">
    <property type="entry name" value="Bcl-2"/>
    <property type="match status" value="1"/>
</dbReference>
<organism evidence="5 6">
    <name type="scientific">Intoshia linei</name>
    <dbReference type="NCBI Taxonomy" id="1819745"/>
    <lineage>
        <taxon>Eukaryota</taxon>
        <taxon>Metazoa</taxon>
        <taxon>Spiralia</taxon>
        <taxon>Lophotrochozoa</taxon>
        <taxon>Mesozoa</taxon>
        <taxon>Orthonectida</taxon>
        <taxon>Rhopaluridae</taxon>
        <taxon>Intoshia</taxon>
    </lineage>
</organism>
<dbReference type="InterPro" id="IPR036834">
    <property type="entry name" value="Bcl-2-like_sf"/>
</dbReference>
<evidence type="ECO:0000259" key="4">
    <source>
        <dbReference type="PROSITE" id="PS50209"/>
    </source>
</evidence>
<proteinExistence type="inferred from homology"/>
<dbReference type="GO" id="GO:0006915">
    <property type="term" value="P:apoptotic process"/>
    <property type="evidence" value="ECO:0007669"/>
    <property type="project" value="UniProtKB-KW"/>
</dbReference>
<dbReference type="Proteomes" id="UP000078046">
    <property type="component" value="Unassembled WGS sequence"/>
</dbReference>
<dbReference type="Gene3D" id="1.10.437.10">
    <property type="entry name" value="Blc2-like"/>
    <property type="match status" value="1"/>
</dbReference>
<dbReference type="SMART" id="SM00337">
    <property type="entry name" value="BCL"/>
    <property type="match status" value="1"/>
</dbReference>
<keyword evidence="6" id="KW-1185">Reference proteome</keyword>
<dbReference type="InterPro" id="IPR002475">
    <property type="entry name" value="Bcl2-like"/>
</dbReference>
<evidence type="ECO:0000256" key="1">
    <source>
        <dbReference type="ARBA" id="ARBA00009458"/>
    </source>
</evidence>
<dbReference type="GO" id="GO:0002020">
    <property type="term" value="F:protease binding"/>
    <property type="evidence" value="ECO:0007669"/>
    <property type="project" value="InterPro"/>
</dbReference>
<dbReference type="SUPFAM" id="SSF47986">
    <property type="entry name" value="DEATH domain"/>
    <property type="match status" value="1"/>
</dbReference>
<dbReference type="InterPro" id="IPR001315">
    <property type="entry name" value="CARD"/>
</dbReference>
<feature type="coiled-coil region" evidence="3">
    <location>
        <begin position="116"/>
        <end position="143"/>
    </location>
</feature>
<dbReference type="AlphaFoldDB" id="A0A177BB25"/>
<feature type="domain" description="CARD" evidence="4">
    <location>
        <begin position="8"/>
        <end position="92"/>
    </location>
</feature>